<keyword evidence="2" id="KW-1185">Reference proteome</keyword>
<dbReference type="SUPFAM" id="SSF160443">
    <property type="entry name" value="SMR domain-like"/>
    <property type="match status" value="1"/>
</dbReference>
<dbReference type="Proteomes" id="UP000789706">
    <property type="component" value="Unassembled WGS sequence"/>
</dbReference>
<organism evidence="1 2">
    <name type="scientific">Diversispora eburnea</name>
    <dbReference type="NCBI Taxonomy" id="1213867"/>
    <lineage>
        <taxon>Eukaryota</taxon>
        <taxon>Fungi</taxon>
        <taxon>Fungi incertae sedis</taxon>
        <taxon>Mucoromycota</taxon>
        <taxon>Glomeromycotina</taxon>
        <taxon>Glomeromycetes</taxon>
        <taxon>Diversisporales</taxon>
        <taxon>Diversisporaceae</taxon>
        <taxon>Diversispora</taxon>
    </lineage>
</organism>
<dbReference type="InterPro" id="IPR036063">
    <property type="entry name" value="Smr_dom_sf"/>
</dbReference>
<evidence type="ECO:0000313" key="1">
    <source>
        <dbReference type="EMBL" id="CAG8587626.1"/>
    </source>
</evidence>
<sequence>MEEDIKILRKNLGDDLRIKSPRDGHPKDPINLIQIDFHGCDVKLASSILQRFKDSEKSLQQVPCVRFITGHARKRVTDAKIRPLVLSFLQEKAITTIRKQSSSGNLEDLFDVEAPLLSDMMGPRILHIHPAARDFP</sequence>
<protein>
    <submittedName>
        <fullName evidence="1">11667_t:CDS:1</fullName>
    </submittedName>
</protein>
<accession>A0A9N9G9Z0</accession>
<dbReference type="EMBL" id="CAJVPK010001461">
    <property type="protein sequence ID" value="CAG8587626.1"/>
    <property type="molecule type" value="Genomic_DNA"/>
</dbReference>
<name>A0A9N9G9Z0_9GLOM</name>
<comment type="caution">
    <text evidence="1">The sequence shown here is derived from an EMBL/GenBank/DDBJ whole genome shotgun (WGS) entry which is preliminary data.</text>
</comment>
<evidence type="ECO:0000313" key="2">
    <source>
        <dbReference type="Proteomes" id="UP000789706"/>
    </source>
</evidence>
<gene>
    <name evidence="1" type="ORF">DEBURN_LOCUS8887</name>
</gene>
<proteinExistence type="predicted"/>
<reference evidence="1" key="1">
    <citation type="submission" date="2021-06" db="EMBL/GenBank/DDBJ databases">
        <authorList>
            <person name="Kallberg Y."/>
            <person name="Tangrot J."/>
            <person name="Rosling A."/>
        </authorList>
    </citation>
    <scope>NUCLEOTIDE SEQUENCE</scope>
    <source>
        <strain evidence="1">AZ414A</strain>
    </source>
</reference>
<dbReference type="OrthoDB" id="2389671at2759"/>
<dbReference type="AlphaFoldDB" id="A0A9N9G9Z0"/>
<dbReference type="Gene3D" id="3.30.1370.110">
    <property type="match status" value="1"/>
</dbReference>